<dbReference type="SUPFAM" id="SSF103473">
    <property type="entry name" value="MFS general substrate transporter"/>
    <property type="match status" value="1"/>
</dbReference>
<name>A0A2V5GWX7_ASPV1</name>
<keyword evidence="5 8" id="KW-1133">Transmembrane helix</keyword>
<feature type="transmembrane region" description="Helical" evidence="8">
    <location>
        <begin position="367"/>
        <end position="386"/>
    </location>
</feature>
<dbReference type="PRINTS" id="PR00171">
    <property type="entry name" value="SUGRTRNSPORT"/>
</dbReference>
<comment type="subcellular location">
    <subcellularLocation>
        <location evidence="1">Membrane</location>
        <topology evidence="1">Multi-pass membrane protein</topology>
    </subcellularLocation>
</comment>
<dbReference type="AlphaFoldDB" id="A0A2V5GWX7"/>
<evidence type="ECO:0000259" key="9">
    <source>
        <dbReference type="PROSITE" id="PS50850"/>
    </source>
</evidence>
<dbReference type="PANTHER" id="PTHR48022:SF77">
    <property type="entry name" value="MAJOR FACILITATOR SUPERFAMILY (MFS) PROFILE DOMAIN-CONTAINING PROTEIN"/>
    <property type="match status" value="1"/>
</dbReference>
<gene>
    <name evidence="10" type="ORF">BO99DRAFT_437987</name>
</gene>
<dbReference type="PROSITE" id="PS50850">
    <property type="entry name" value="MFS"/>
    <property type="match status" value="1"/>
</dbReference>
<dbReference type="GO" id="GO:0005351">
    <property type="term" value="F:carbohydrate:proton symporter activity"/>
    <property type="evidence" value="ECO:0007669"/>
    <property type="project" value="TreeGrafter"/>
</dbReference>
<feature type="domain" description="Major facilitator superfamily (MFS) profile" evidence="9">
    <location>
        <begin position="37"/>
        <end position="489"/>
    </location>
</feature>
<evidence type="ECO:0000256" key="6">
    <source>
        <dbReference type="ARBA" id="ARBA00023136"/>
    </source>
</evidence>
<dbReference type="EMBL" id="KZ825232">
    <property type="protein sequence ID" value="PYI13742.1"/>
    <property type="molecule type" value="Genomic_DNA"/>
</dbReference>
<dbReference type="NCBIfam" id="TIGR00879">
    <property type="entry name" value="SP"/>
    <property type="match status" value="1"/>
</dbReference>
<feature type="transmembrane region" description="Helical" evidence="8">
    <location>
        <begin position="436"/>
        <end position="454"/>
    </location>
</feature>
<protein>
    <submittedName>
        <fullName evidence="10">High-affinity glucose transporter</fullName>
    </submittedName>
</protein>
<feature type="transmembrane region" description="Helical" evidence="8">
    <location>
        <begin position="338"/>
        <end position="360"/>
    </location>
</feature>
<feature type="transmembrane region" description="Helical" evidence="8">
    <location>
        <begin position="178"/>
        <end position="196"/>
    </location>
</feature>
<keyword evidence="10" id="KW-0762">Sugar transport</keyword>
<keyword evidence="4 8" id="KW-0812">Transmembrane</keyword>
<dbReference type="Proteomes" id="UP000249829">
    <property type="component" value="Unassembled WGS sequence"/>
</dbReference>
<evidence type="ECO:0000256" key="5">
    <source>
        <dbReference type="ARBA" id="ARBA00022989"/>
    </source>
</evidence>
<evidence type="ECO:0000256" key="2">
    <source>
        <dbReference type="ARBA" id="ARBA00010992"/>
    </source>
</evidence>
<dbReference type="InterPro" id="IPR003663">
    <property type="entry name" value="Sugar/inositol_transpt"/>
</dbReference>
<comment type="similarity">
    <text evidence="2 7">Belongs to the major facilitator superfamily. Sugar transporter (TC 2.A.1.1) family.</text>
</comment>
<keyword evidence="6 8" id="KW-0472">Membrane</keyword>
<feature type="transmembrane region" description="Helical" evidence="8">
    <location>
        <begin position="398"/>
        <end position="424"/>
    </location>
</feature>
<reference evidence="10 11" key="1">
    <citation type="submission" date="2018-02" db="EMBL/GenBank/DDBJ databases">
        <title>The genomes of Aspergillus section Nigri reveals drivers in fungal speciation.</title>
        <authorList>
            <consortium name="DOE Joint Genome Institute"/>
            <person name="Vesth T.C."/>
            <person name="Nybo J."/>
            <person name="Theobald S."/>
            <person name="Brandl J."/>
            <person name="Frisvad J.C."/>
            <person name="Nielsen K.F."/>
            <person name="Lyhne E.K."/>
            <person name="Kogle M.E."/>
            <person name="Kuo A."/>
            <person name="Riley R."/>
            <person name="Clum A."/>
            <person name="Nolan M."/>
            <person name="Lipzen A."/>
            <person name="Salamov A."/>
            <person name="Henrissat B."/>
            <person name="Wiebenga A."/>
            <person name="De vries R.P."/>
            <person name="Grigoriev I.V."/>
            <person name="Mortensen U.H."/>
            <person name="Andersen M.R."/>
            <person name="Baker S.E."/>
        </authorList>
    </citation>
    <scope>NUCLEOTIDE SEQUENCE [LARGE SCALE GENOMIC DNA]</scope>
    <source>
        <strain evidence="10 11">CBS 115571</strain>
    </source>
</reference>
<dbReference type="InterPro" id="IPR005829">
    <property type="entry name" value="Sugar_transporter_CS"/>
</dbReference>
<organism evidence="10 11">
    <name type="scientific">Aspergillus violaceofuscus (strain CBS 115571)</name>
    <dbReference type="NCBI Taxonomy" id="1450538"/>
    <lineage>
        <taxon>Eukaryota</taxon>
        <taxon>Fungi</taxon>
        <taxon>Dikarya</taxon>
        <taxon>Ascomycota</taxon>
        <taxon>Pezizomycotina</taxon>
        <taxon>Eurotiomycetes</taxon>
        <taxon>Eurotiomycetidae</taxon>
        <taxon>Eurotiales</taxon>
        <taxon>Aspergillaceae</taxon>
        <taxon>Aspergillus</taxon>
    </lineage>
</organism>
<dbReference type="InterPro" id="IPR036259">
    <property type="entry name" value="MFS_trans_sf"/>
</dbReference>
<evidence type="ECO:0000256" key="1">
    <source>
        <dbReference type="ARBA" id="ARBA00004141"/>
    </source>
</evidence>
<keyword evidence="11" id="KW-1185">Reference proteome</keyword>
<dbReference type="Gene3D" id="1.20.1250.20">
    <property type="entry name" value="MFS general substrate transporter like domains"/>
    <property type="match status" value="1"/>
</dbReference>
<evidence type="ECO:0000313" key="10">
    <source>
        <dbReference type="EMBL" id="PYI13742.1"/>
    </source>
</evidence>
<feature type="transmembrane region" description="Helical" evidence="8">
    <location>
        <begin position="30"/>
        <end position="50"/>
    </location>
</feature>
<dbReference type="InterPro" id="IPR050360">
    <property type="entry name" value="MFS_Sugar_Transporters"/>
</dbReference>
<proteinExistence type="inferred from homology"/>
<dbReference type="OMA" id="VMLMLWF"/>
<accession>A0A2V5GWX7</accession>
<evidence type="ECO:0000256" key="3">
    <source>
        <dbReference type="ARBA" id="ARBA00022448"/>
    </source>
</evidence>
<evidence type="ECO:0000256" key="8">
    <source>
        <dbReference type="SAM" id="Phobius"/>
    </source>
</evidence>
<dbReference type="InterPro" id="IPR005828">
    <property type="entry name" value="MFS_sugar_transport-like"/>
</dbReference>
<keyword evidence="3 7" id="KW-0813">Transport</keyword>
<evidence type="ECO:0000256" key="7">
    <source>
        <dbReference type="RuleBase" id="RU003346"/>
    </source>
</evidence>
<dbReference type="PROSITE" id="PS00216">
    <property type="entry name" value="SUGAR_TRANSPORT_1"/>
    <property type="match status" value="1"/>
</dbReference>
<dbReference type="Pfam" id="PF00083">
    <property type="entry name" value="Sugar_tr"/>
    <property type="match status" value="1"/>
</dbReference>
<feature type="transmembrane region" description="Helical" evidence="8">
    <location>
        <begin position="460"/>
        <end position="485"/>
    </location>
</feature>
<dbReference type="GO" id="GO:0016020">
    <property type="term" value="C:membrane"/>
    <property type="evidence" value="ECO:0007669"/>
    <property type="project" value="UniProtKB-SubCell"/>
</dbReference>
<evidence type="ECO:0000313" key="11">
    <source>
        <dbReference type="Proteomes" id="UP000249829"/>
    </source>
</evidence>
<sequence length="538" mass="58701">MSTVPSVPTVFERGEYETSMMAVSDSIWDLPWTIWAVAIFGSLSSAGFGFDQAWWASIMSSQQFASRFGHYSHVQGAWVLSDRQQSLGTGLGYAGVILGLLCATPLNERFGRKKSLWIQSAVVSVGVVIESTCETSYAQFLVGKAVVYFGGGIASNVIPVYQGECAPQALRGVMAGTYNVFLMVGGLVAALIVYLCRHIPGDWAWRGVVVAQIAIPVLNWISLPILPESPYWLMQRGRRDEAGVSLARLRGIPLADARVEVARLQQQQHLQKQQQQHQEDQQQPDESASAWSLCFTHPIHRRRTIICVGAQVFQQAQGISFVANYQAVFLQQIGFRQVLLMSVIVYVIGIAGNLTGVAIADRLGRRLVLLVSAALLGACMLTIGGLTCTPTDNYGRQVGAVVMLMLWFFTFQSTWGPLAWVLTAEVPPAAAVREKMVTLAGFAAYGTGLAIVFVQPYTQAAIGGSVAFIYGGLSVVATAFVWFVVPELKQRSLEEIDEMFAERVSARAFGTYRCQGVLSRNEVEGKSGSLEEECVEML</sequence>
<feature type="transmembrane region" description="Helical" evidence="8">
    <location>
        <begin position="203"/>
        <end position="226"/>
    </location>
</feature>
<evidence type="ECO:0000256" key="4">
    <source>
        <dbReference type="ARBA" id="ARBA00022692"/>
    </source>
</evidence>
<dbReference type="InterPro" id="IPR020846">
    <property type="entry name" value="MFS_dom"/>
</dbReference>
<dbReference type="PANTHER" id="PTHR48022">
    <property type="entry name" value="PLASTIDIC GLUCOSE TRANSPORTER 4"/>
    <property type="match status" value="1"/>
</dbReference>